<keyword evidence="3 11" id="KW-0813">Transport</keyword>
<keyword evidence="10 11" id="KW-0998">Cell outer membrane</keyword>
<dbReference type="InterPro" id="IPR012910">
    <property type="entry name" value="Plug_dom"/>
</dbReference>
<evidence type="ECO:0000256" key="11">
    <source>
        <dbReference type="PROSITE-ProRule" id="PRU01360"/>
    </source>
</evidence>
<keyword evidence="4 11" id="KW-1134">Transmembrane beta strand</keyword>
<evidence type="ECO:0000256" key="3">
    <source>
        <dbReference type="ARBA" id="ARBA00022448"/>
    </source>
</evidence>
<evidence type="ECO:0000256" key="8">
    <source>
        <dbReference type="ARBA" id="ARBA00023136"/>
    </source>
</evidence>
<evidence type="ECO:0000259" key="15">
    <source>
        <dbReference type="Pfam" id="PF00593"/>
    </source>
</evidence>
<evidence type="ECO:0000313" key="18">
    <source>
        <dbReference type="Proteomes" id="UP000230390"/>
    </source>
</evidence>
<dbReference type="InterPro" id="IPR039426">
    <property type="entry name" value="TonB-dep_rcpt-like"/>
</dbReference>
<dbReference type="AlphaFoldDB" id="A0A2G8TAK1"/>
<dbReference type="PROSITE" id="PS01156">
    <property type="entry name" value="TONB_DEPENDENT_REC_2"/>
    <property type="match status" value="1"/>
</dbReference>
<evidence type="ECO:0000256" key="2">
    <source>
        <dbReference type="ARBA" id="ARBA00009810"/>
    </source>
</evidence>
<evidence type="ECO:0000256" key="6">
    <source>
        <dbReference type="ARBA" id="ARBA00022729"/>
    </source>
</evidence>
<keyword evidence="8 11" id="KW-0472">Membrane</keyword>
<feature type="region of interest" description="Disordered" evidence="14">
    <location>
        <begin position="676"/>
        <end position="698"/>
    </location>
</feature>
<sequence length="959" mass="102040">MFREKVLSGALRQMFSGSAILGLIVVAPPLLAQEDMAVVHVTGTRITSAGTISNSPISSVTAAEIRSAQPVAVEEFFKNLPAAVPAIGPGTNNGNLGGATIDLRGLGPNRTLVLINGRRLVPFNLAGAVDTNSIPLALISRVDLMTGGASVVYGADAVSGVVNFYLNRNFTGVDLTTSYGATTEEHDARRRRTDLTIGTNLADKRGNVVLSVGKTTADPLTQGERSYAITSLNSVTGAATGSATTVPSAFSVPRSCCGTDALAGTWQIDPASGALVQPVQLYNANPPTYYQTGLDRTQATALGNFKFNEHVEAYAELFYTRSKVGAVLAETGTFGSTYSVPIGNPFIPAQARQQLCARRAIPAASCVEGNPTIVPMLINRRFVELGPRYFNFDSKTLQYNIGLKGEVANDWSYDAYWSRGKVDQEQVRRNWGSQSKVVQALNALNRTSCVNPANGCVPLDVFGSAGSITPAQLGFISLRTLLQQSVQQDVGAVSLSGKLGQRLASPFAAQPVTLALSLEQRKVQASTLSDPALQVAGEVLGNVATTPDRAGVFRLREYALEMLVPLVSDKPFIKTLNLELGYRHTAFSTTGTSHEYGSWKYGGEWAPVKSLRLRGMVQKATRAPNVNELFAPVMPSLSNLAVDPCQGNRISQAASAVAGTLSNLCRLTGVPQAEIGSLPGPSSSQINIQSGGNRELGPEQAKTRTIGFVWQPAPKLSLTVDYYKINIDQAISSPTTTDILDGCYSTAFNPSLALNASCALIGRNTINGTFNGVEAKGIRTALSNLGAQSTSGVDANIAYRINTASLGSVDFSGGFNQVQRFTFRPTPASIERNCLGFYSVACGAPLPKRKFNQRTTWTIGAFSLGYNWRYLSGVMEEPGGTDFLPAFAKIAAYHYVDISAAWNVRKMLRLAVSVNNVANKQAPIVGGTIGTTFTNSGNTFPQNYDAVGRYVTFGATLKF</sequence>
<protein>
    <submittedName>
        <fullName evidence="17">TonB-dependent receptor</fullName>
    </submittedName>
</protein>
<evidence type="ECO:0000256" key="5">
    <source>
        <dbReference type="ARBA" id="ARBA00022692"/>
    </source>
</evidence>
<reference evidence="17 18" key="1">
    <citation type="submission" date="2017-10" db="EMBL/GenBank/DDBJ databases">
        <title>Massilia psychrophilum sp. nov., a novel purple-pigmented bacterium isolated from Tianshan glacier, Xinjiang Municipality, China.</title>
        <authorList>
            <person name="Wang H."/>
        </authorList>
    </citation>
    <scope>NUCLEOTIDE SEQUENCE [LARGE SCALE GENOMIC DNA]</scope>
    <source>
        <strain evidence="17 18">JCM 30074</strain>
    </source>
</reference>
<keyword evidence="9 17" id="KW-0675">Receptor</keyword>
<dbReference type="GO" id="GO:0009279">
    <property type="term" value="C:cell outer membrane"/>
    <property type="evidence" value="ECO:0007669"/>
    <property type="project" value="UniProtKB-SubCell"/>
</dbReference>
<name>A0A2G8TAK1_9BURK</name>
<evidence type="ECO:0000256" key="12">
    <source>
        <dbReference type="PROSITE-ProRule" id="PRU10144"/>
    </source>
</evidence>
<dbReference type="Gene3D" id="2.40.170.20">
    <property type="entry name" value="TonB-dependent receptor, beta-barrel domain"/>
    <property type="match status" value="1"/>
</dbReference>
<evidence type="ECO:0000256" key="7">
    <source>
        <dbReference type="ARBA" id="ARBA00023077"/>
    </source>
</evidence>
<evidence type="ECO:0000256" key="10">
    <source>
        <dbReference type="ARBA" id="ARBA00023237"/>
    </source>
</evidence>
<evidence type="ECO:0000256" key="13">
    <source>
        <dbReference type="RuleBase" id="RU003357"/>
    </source>
</evidence>
<feature type="short sequence motif" description="TonB C-terminal box" evidence="12">
    <location>
        <begin position="942"/>
        <end position="959"/>
    </location>
</feature>
<dbReference type="PANTHER" id="PTHR47234">
    <property type="match status" value="1"/>
</dbReference>
<evidence type="ECO:0000256" key="1">
    <source>
        <dbReference type="ARBA" id="ARBA00004571"/>
    </source>
</evidence>
<feature type="domain" description="TonB-dependent receptor plug" evidence="16">
    <location>
        <begin position="55"/>
        <end position="161"/>
    </location>
</feature>
<dbReference type="InterPro" id="IPR000531">
    <property type="entry name" value="Beta-barrel_TonB"/>
</dbReference>
<evidence type="ECO:0000256" key="14">
    <source>
        <dbReference type="SAM" id="MobiDB-lite"/>
    </source>
</evidence>
<organism evidence="17 18">
    <name type="scientific">Massilia eurypsychrophila</name>
    <dbReference type="NCBI Taxonomy" id="1485217"/>
    <lineage>
        <taxon>Bacteria</taxon>
        <taxon>Pseudomonadati</taxon>
        <taxon>Pseudomonadota</taxon>
        <taxon>Betaproteobacteria</taxon>
        <taxon>Burkholderiales</taxon>
        <taxon>Oxalobacteraceae</taxon>
        <taxon>Telluria group</taxon>
        <taxon>Massilia</taxon>
    </lineage>
</organism>
<evidence type="ECO:0000313" key="17">
    <source>
        <dbReference type="EMBL" id="PIL43024.1"/>
    </source>
</evidence>
<evidence type="ECO:0000256" key="9">
    <source>
        <dbReference type="ARBA" id="ARBA00023170"/>
    </source>
</evidence>
<gene>
    <name evidence="17" type="ORF">CR105_20905</name>
</gene>
<accession>A0A2G8TAK1</accession>
<comment type="caution">
    <text evidence="17">The sequence shown here is derived from an EMBL/GenBank/DDBJ whole genome shotgun (WGS) entry which is preliminary data.</text>
</comment>
<dbReference type="SUPFAM" id="SSF56935">
    <property type="entry name" value="Porins"/>
    <property type="match status" value="1"/>
</dbReference>
<evidence type="ECO:0000259" key="16">
    <source>
        <dbReference type="Pfam" id="PF07715"/>
    </source>
</evidence>
<dbReference type="InterPro" id="IPR036942">
    <property type="entry name" value="Beta-barrel_TonB_sf"/>
</dbReference>
<keyword evidence="6" id="KW-0732">Signal</keyword>
<comment type="similarity">
    <text evidence="2 11 13">Belongs to the TonB-dependent receptor family.</text>
</comment>
<dbReference type="PANTHER" id="PTHR47234:SF2">
    <property type="entry name" value="TONB-DEPENDENT RECEPTOR"/>
    <property type="match status" value="1"/>
</dbReference>
<dbReference type="OrthoDB" id="8530571at2"/>
<dbReference type="Pfam" id="PF00593">
    <property type="entry name" value="TonB_dep_Rec_b-barrel"/>
    <property type="match status" value="1"/>
</dbReference>
<dbReference type="EMBL" id="PDOC01000017">
    <property type="protein sequence ID" value="PIL43024.1"/>
    <property type="molecule type" value="Genomic_DNA"/>
</dbReference>
<dbReference type="PROSITE" id="PS52016">
    <property type="entry name" value="TONB_DEPENDENT_REC_3"/>
    <property type="match status" value="1"/>
</dbReference>
<dbReference type="Pfam" id="PF07715">
    <property type="entry name" value="Plug"/>
    <property type="match status" value="1"/>
</dbReference>
<dbReference type="Proteomes" id="UP000230390">
    <property type="component" value="Unassembled WGS sequence"/>
</dbReference>
<feature type="compositionally biased region" description="Polar residues" evidence="14">
    <location>
        <begin position="680"/>
        <end position="692"/>
    </location>
</feature>
<dbReference type="Gene3D" id="2.170.130.10">
    <property type="entry name" value="TonB-dependent receptor, plug domain"/>
    <property type="match status" value="1"/>
</dbReference>
<evidence type="ECO:0000256" key="4">
    <source>
        <dbReference type="ARBA" id="ARBA00022452"/>
    </source>
</evidence>
<dbReference type="InterPro" id="IPR010917">
    <property type="entry name" value="TonB_rcpt_CS"/>
</dbReference>
<comment type="subcellular location">
    <subcellularLocation>
        <location evidence="1 11">Cell outer membrane</location>
        <topology evidence="1 11">Multi-pass membrane protein</topology>
    </subcellularLocation>
</comment>
<keyword evidence="5 11" id="KW-0812">Transmembrane</keyword>
<proteinExistence type="inferred from homology"/>
<feature type="domain" description="TonB-dependent receptor-like beta-barrel" evidence="15">
    <location>
        <begin position="388"/>
        <end position="917"/>
    </location>
</feature>
<keyword evidence="18" id="KW-1185">Reference proteome</keyword>
<dbReference type="InterPro" id="IPR037066">
    <property type="entry name" value="Plug_dom_sf"/>
</dbReference>
<keyword evidence="7 13" id="KW-0798">TonB box</keyword>